<evidence type="ECO:0000313" key="2">
    <source>
        <dbReference type="Proteomes" id="UP000814128"/>
    </source>
</evidence>
<sequence length="258" mass="27801">MTTCLSPVNLTAPMSAFFLKPTGQDAVYLPFPRDIFASFSVITRQPRGPPEQNAKATRKPAPAPVNVPEPPAPVTSWRDRVSAGPAEMPKAQKTSRAPPTPKSGGKRRGRRSDTQSPAPVHSRSASVTHPDSPVSAPIVNSEPAVEVPLTPLSALVESKRPSAHVYDITFLLCLAASPLNGVSESVRAHMEDIVYNHTWRRGPHQFASRSSSRASSPAPSSRASSPASSDRVQRIRRESQPRRASSKLRRATSDHGSD</sequence>
<accession>A0ACB8QVA0</accession>
<reference evidence="1" key="1">
    <citation type="submission" date="2021-02" db="EMBL/GenBank/DDBJ databases">
        <authorList>
            <consortium name="DOE Joint Genome Institute"/>
            <person name="Ahrendt S."/>
            <person name="Looney B.P."/>
            <person name="Miyauchi S."/>
            <person name="Morin E."/>
            <person name="Drula E."/>
            <person name="Courty P.E."/>
            <person name="Chicoki N."/>
            <person name="Fauchery L."/>
            <person name="Kohler A."/>
            <person name="Kuo A."/>
            <person name="Labutti K."/>
            <person name="Pangilinan J."/>
            <person name="Lipzen A."/>
            <person name="Riley R."/>
            <person name="Andreopoulos W."/>
            <person name="He G."/>
            <person name="Johnson J."/>
            <person name="Barry K.W."/>
            <person name="Grigoriev I.V."/>
            <person name="Nagy L."/>
            <person name="Hibbett D."/>
            <person name="Henrissat B."/>
            <person name="Matheny P.B."/>
            <person name="Labbe J."/>
            <person name="Martin F."/>
        </authorList>
    </citation>
    <scope>NUCLEOTIDE SEQUENCE</scope>
    <source>
        <strain evidence="1">EC-137</strain>
    </source>
</reference>
<proteinExistence type="predicted"/>
<dbReference type="Proteomes" id="UP000814128">
    <property type="component" value="Unassembled WGS sequence"/>
</dbReference>
<organism evidence="1 2">
    <name type="scientific">Vararia minispora EC-137</name>
    <dbReference type="NCBI Taxonomy" id="1314806"/>
    <lineage>
        <taxon>Eukaryota</taxon>
        <taxon>Fungi</taxon>
        <taxon>Dikarya</taxon>
        <taxon>Basidiomycota</taxon>
        <taxon>Agaricomycotina</taxon>
        <taxon>Agaricomycetes</taxon>
        <taxon>Russulales</taxon>
        <taxon>Lachnocladiaceae</taxon>
        <taxon>Vararia</taxon>
    </lineage>
</organism>
<protein>
    <submittedName>
        <fullName evidence="1">Uncharacterized protein</fullName>
    </submittedName>
</protein>
<evidence type="ECO:0000313" key="1">
    <source>
        <dbReference type="EMBL" id="KAI0035786.1"/>
    </source>
</evidence>
<reference evidence="1" key="2">
    <citation type="journal article" date="2022" name="New Phytol.">
        <title>Evolutionary transition to the ectomycorrhizal habit in the genomes of a hyperdiverse lineage of mushroom-forming fungi.</title>
        <authorList>
            <person name="Looney B."/>
            <person name="Miyauchi S."/>
            <person name="Morin E."/>
            <person name="Drula E."/>
            <person name="Courty P.E."/>
            <person name="Kohler A."/>
            <person name="Kuo A."/>
            <person name="LaButti K."/>
            <person name="Pangilinan J."/>
            <person name="Lipzen A."/>
            <person name="Riley R."/>
            <person name="Andreopoulos W."/>
            <person name="He G."/>
            <person name="Johnson J."/>
            <person name="Nolan M."/>
            <person name="Tritt A."/>
            <person name="Barry K.W."/>
            <person name="Grigoriev I.V."/>
            <person name="Nagy L.G."/>
            <person name="Hibbett D."/>
            <person name="Henrissat B."/>
            <person name="Matheny P.B."/>
            <person name="Labbe J."/>
            <person name="Martin F.M."/>
        </authorList>
    </citation>
    <scope>NUCLEOTIDE SEQUENCE</scope>
    <source>
        <strain evidence="1">EC-137</strain>
    </source>
</reference>
<keyword evidence="2" id="KW-1185">Reference proteome</keyword>
<dbReference type="EMBL" id="MU273479">
    <property type="protein sequence ID" value="KAI0035786.1"/>
    <property type="molecule type" value="Genomic_DNA"/>
</dbReference>
<comment type="caution">
    <text evidence="1">The sequence shown here is derived from an EMBL/GenBank/DDBJ whole genome shotgun (WGS) entry which is preliminary data.</text>
</comment>
<name>A0ACB8QVA0_9AGAM</name>
<gene>
    <name evidence="1" type="ORF">K488DRAFT_68112</name>
</gene>